<sequence>MEHFNVLGVFFRGGCGEKVMGLPAVRTSHSHFGRLGDHPELMKNSFGPTRLAHPGLMVNRQVRHTS</sequence>
<dbReference type="EMBL" id="ATLV01024150">
    <property type="status" value="NOT_ANNOTATED_CDS"/>
    <property type="molecule type" value="Genomic_DNA"/>
</dbReference>
<name>A0A084WKV8_ANOSI</name>
<proteinExistence type="predicted"/>
<dbReference type="Proteomes" id="UP000030765">
    <property type="component" value="Unassembled WGS sequence"/>
</dbReference>
<dbReference type="EnsemblMetazoa" id="ASIC019178-RA">
    <property type="protein sequence ID" value="ASIC019178-PA"/>
    <property type="gene ID" value="ASIC019178"/>
</dbReference>
<accession>A0A084WKV8</accession>
<reference evidence="1 3" key="1">
    <citation type="journal article" date="2014" name="BMC Genomics">
        <title>Genome sequence of Anopheles sinensis provides insight into genetics basis of mosquito competence for malaria parasites.</title>
        <authorList>
            <person name="Zhou D."/>
            <person name="Zhang D."/>
            <person name="Ding G."/>
            <person name="Shi L."/>
            <person name="Hou Q."/>
            <person name="Ye Y."/>
            <person name="Xu Y."/>
            <person name="Zhou H."/>
            <person name="Xiong C."/>
            <person name="Li S."/>
            <person name="Yu J."/>
            <person name="Hong S."/>
            <person name="Yu X."/>
            <person name="Zou P."/>
            <person name="Chen C."/>
            <person name="Chang X."/>
            <person name="Wang W."/>
            <person name="Lv Y."/>
            <person name="Sun Y."/>
            <person name="Ma L."/>
            <person name="Shen B."/>
            <person name="Zhu C."/>
        </authorList>
    </citation>
    <scope>NUCLEOTIDE SEQUENCE [LARGE SCALE GENOMIC DNA]</scope>
</reference>
<keyword evidence="3" id="KW-1185">Reference proteome</keyword>
<evidence type="ECO:0000313" key="2">
    <source>
        <dbReference type="EnsemblMetazoa" id="ASIC019178-PA"/>
    </source>
</evidence>
<organism evidence="1">
    <name type="scientific">Anopheles sinensis</name>
    <name type="common">Mosquito</name>
    <dbReference type="NCBI Taxonomy" id="74873"/>
    <lineage>
        <taxon>Eukaryota</taxon>
        <taxon>Metazoa</taxon>
        <taxon>Ecdysozoa</taxon>
        <taxon>Arthropoda</taxon>
        <taxon>Hexapoda</taxon>
        <taxon>Insecta</taxon>
        <taxon>Pterygota</taxon>
        <taxon>Neoptera</taxon>
        <taxon>Endopterygota</taxon>
        <taxon>Diptera</taxon>
        <taxon>Nematocera</taxon>
        <taxon>Culicoidea</taxon>
        <taxon>Culicidae</taxon>
        <taxon>Anophelinae</taxon>
        <taxon>Anopheles</taxon>
    </lineage>
</organism>
<evidence type="ECO:0000313" key="3">
    <source>
        <dbReference type="Proteomes" id="UP000030765"/>
    </source>
</evidence>
<gene>
    <name evidence="1" type="ORF">ZHAS_00019178</name>
</gene>
<protein>
    <submittedName>
        <fullName evidence="1 2">Uncharacterized protein</fullName>
    </submittedName>
</protein>
<dbReference type="VEuPathDB" id="VectorBase:ASIC019178"/>
<dbReference type="EMBL" id="KE525350">
    <property type="protein sequence ID" value="KFB50852.1"/>
    <property type="molecule type" value="Genomic_DNA"/>
</dbReference>
<dbReference type="AlphaFoldDB" id="A0A084WKV8"/>
<reference evidence="2" key="2">
    <citation type="submission" date="2020-05" db="UniProtKB">
        <authorList>
            <consortium name="EnsemblMetazoa"/>
        </authorList>
    </citation>
    <scope>IDENTIFICATION</scope>
</reference>
<evidence type="ECO:0000313" key="1">
    <source>
        <dbReference type="EMBL" id="KFB50852.1"/>
    </source>
</evidence>